<comment type="caution">
    <text evidence="1">The sequence shown here is derived from an EMBL/GenBank/DDBJ whole genome shotgun (WGS) entry which is preliminary data.</text>
</comment>
<accession>A0ACC0Q370</accession>
<dbReference type="Proteomes" id="UP001062846">
    <property type="component" value="Chromosome 1"/>
</dbReference>
<gene>
    <name evidence="1" type="ORF">RHMOL_Rhmol01G0155700</name>
</gene>
<keyword evidence="2" id="KW-1185">Reference proteome</keyword>
<evidence type="ECO:0000313" key="1">
    <source>
        <dbReference type="EMBL" id="KAI8571894.1"/>
    </source>
</evidence>
<protein>
    <submittedName>
        <fullName evidence="1">Uncharacterized protein</fullName>
    </submittedName>
</protein>
<reference evidence="1" key="1">
    <citation type="submission" date="2022-02" db="EMBL/GenBank/DDBJ databases">
        <title>Plant Genome Project.</title>
        <authorList>
            <person name="Zhang R.-G."/>
        </authorList>
    </citation>
    <scope>NUCLEOTIDE SEQUENCE</scope>
    <source>
        <strain evidence="1">AT1</strain>
    </source>
</reference>
<organism evidence="1 2">
    <name type="scientific">Rhododendron molle</name>
    <name type="common">Chinese azalea</name>
    <name type="synonym">Azalea mollis</name>
    <dbReference type="NCBI Taxonomy" id="49168"/>
    <lineage>
        <taxon>Eukaryota</taxon>
        <taxon>Viridiplantae</taxon>
        <taxon>Streptophyta</taxon>
        <taxon>Embryophyta</taxon>
        <taxon>Tracheophyta</taxon>
        <taxon>Spermatophyta</taxon>
        <taxon>Magnoliopsida</taxon>
        <taxon>eudicotyledons</taxon>
        <taxon>Gunneridae</taxon>
        <taxon>Pentapetalae</taxon>
        <taxon>asterids</taxon>
        <taxon>Ericales</taxon>
        <taxon>Ericaceae</taxon>
        <taxon>Ericoideae</taxon>
        <taxon>Rhodoreae</taxon>
        <taxon>Rhododendron</taxon>
    </lineage>
</organism>
<sequence>MCQLLFSSNFIPGPYGSVTPRVVGLGQCLLPALFSLLAAGDNNSIARGVVNSALIALPGWLPFLNNEAHAALILFVTSNCALSFCPQRDLDASTFVAFDPAASAAAVAVEQAMLEEAEEDEMATSPKRQCFNAAVESNDEEEEGFGTSGRDDVEVDIDDDDEGDQDSISPPGGHASPIFHAHGGMLQRETLQRRGR</sequence>
<dbReference type="EMBL" id="CM046388">
    <property type="protein sequence ID" value="KAI8571894.1"/>
    <property type="molecule type" value="Genomic_DNA"/>
</dbReference>
<name>A0ACC0Q370_RHOML</name>
<proteinExistence type="predicted"/>
<evidence type="ECO:0000313" key="2">
    <source>
        <dbReference type="Proteomes" id="UP001062846"/>
    </source>
</evidence>